<evidence type="ECO:0000256" key="1">
    <source>
        <dbReference type="SAM" id="MobiDB-lite"/>
    </source>
</evidence>
<gene>
    <name evidence="2" type="ORF">Sru01_15490</name>
</gene>
<feature type="compositionally biased region" description="Polar residues" evidence="1">
    <location>
        <begin position="20"/>
        <end position="30"/>
    </location>
</feature>
<accession>A0A919R3W1</accession>
<evidence type="ECO:0000313" key="3">
    <source>
        <dbReference type="Proteomes" id="UP000655287"/>
    </source>
</evidence>
<comment type="caution">
    <text evidence="2">The sequence shown here is derived from an EMBL/GenBank/DDBJ whole genome shotgun (WGS) entry which is preliminary data.</text>
</comment>
<sequence length="163" mass="17476">MPSLYPPLRTISKTHPDPSPGNTLRVNKVTQRIADLPQPAPSGHHPTPRETTTPLARAPEPKITPIGTPPLASPKDHPNTHPTEPATTPPLPTPVELALTPPLPHPGVRARRCCEEEGVSLRNEGLRATLEERRLKAPERSAREARAGKHSGAGQSPACPAPR</sequence>
<feature type="region of interest" description="Disordered" evidence="1">
    <location>
        <begin position="130"/>
        <end position="163"/>
    </location>
</feature>
<proteinExistence type="predicted"/>
<keyword evidence="3" id="KW-1185">Reference proteome</keyword>
<name>A0A919R3W1_9ACTN</name>
<dbReference type="EMBL" id="BOOU01000024">
    <property type="protein sequence ID" value="GII76567.1"/>
    <property type="molecule type" value="Genomic_DNA"/>
</dbReference>
<feature type="compositionally biased region" description="Basic and acidic residues" evidence="1">
    <location>
        <begin position="130"/>
        <end position="147"/>
    </location>
</feature>
<organism evidence="2 3">
    <name type="scientific">Sphaerisporangium rufum</name>
    <dbReference type="NCBI Taxonomy" id="1381558"/>
    <lineage>
        <taxon>Bacteria</taxon>
        <taxon>Bacillati</taxon>
        <taxon>Actinomycetota</taxon>
        <taxon>Actinomycetes</taxon>
        <taxon>Streptosporangiales</taxon>
        <taxon>Streptosporangiaceae</taxon>
        <taxon>Sphaerisporangium</taxon>
    </lineage>
</organism>
<dbReference type="AlphaFoldDB" id="A0A919R3W1"/>
<protein>
    <submittedName>
        <fullName evidence="2">Uncharacterized protein</fullName>
    </submittedName>
</protein>
<reference evidence="2" key="1">
    <citation type="submission" date="2021-01" db="EMBL/GenBank/DDBJ databases">
        <title>Whole genome shotgun sequence of Sphaerisporangium rufum NBRC 109079.</title>
        <authorList>
            <person name="Komaki H."/>
            <person name="Tamura T."/>
        </authorList>
    </citation>
    <scope>NUCLEOTIDE SEQUENCE</scope>
    <source>
        <strain evidence="2">NBRC 109079</strain>
    </source>
</reference>
<evidence type="ECO:0000313" key="2">
    <source>
        <dbReference type="EMBL" id="GII76567.1"/>
    </source>
</evidence>
<dbReference type="Proteomes" id="UP000655287">
    <property type="component" value="Unassembled WGS sequence"/>
</dbReference>
<feature type="region of interest" description="Disordered" evidence="1">
    <location>
        <begin position="1"/>
        <end position="109"/>
    </location>
</feature>